<evidence type="ECO:0000313" key="3">
    <source>
        <dbReference type="Proteomes" id="UP000030988"/>
    </source>
</evidence>
<dbReference type="RefSeq" id="WP_039096064.1">
    <property type="nucleotide sequence ID" value="NZ_JTDN01000001.1"/>
</dbReference>
<keyword evidence="3" id="KW-1185">Reference proteome</keyword>
<sequence length="314" mass="35456">MLGRVANGMFWMYRYLERAENTARLLAAGHRMAITRGEDVASEEWKSVLTTLGQLTAYTAQHDDFTGAHVCDFVLRGKGNPQSVLSMFERARTNARTCRSAITAEIWEAVNEGWMTLRDLLARPVRDTSLNLALAAIRRESTLARGATHGSMMRNEVYSFVRAGTFVERADNTARILDVKYYLLLPSLSYVGTPLDTGQWDNVLRSLSGERAYRWLNAGRMEARSIAELLILDGRFPRSLAFCYAALRENLDALAQLHGQEGPAHQLMNELEERLTGRTVEAIFDQGLHQFLVEFIGRNQAMANAIAEQYRFNE</sequence>
<dbReference type="Proteomes" id="UP000030988">
    <property type="component" value="Unassembled WGS sequence"/>
</dbReference>
<feature type="domain" description="DUF403" evidence="1">
    <location>
        <begin position="1"/>
        <end position="310"/>
    </location>
</feature>
<gene>
    <name evidence="2" type="ORF">PK98_00910</name>
</gene>
<dbReference type="InterPro" id="IPR051680">
    <property type="entry name" value="ATP-dep_Glu-Cys_Ligase-2"/>
</dbReference>
<dbReference type="Pfam" id="PF04168">
    <property type="entry name" value="Alpha-E"/>
    <property type="match status" value="1"/>
</dbReference>
<evidence type="ECO:0000259" key="1">
    <source>
        <dbReference type="Pfam" id="PF04168"/>
    </source>
</evidence>
<dbReference type="PANTHER" id="PTHR34595:SF7">
    <property type="entry name" value="SLL1039 PROTEIN"/>
    <property type="match status" value="1"/>
</dbReference>
<dbReference type="InterPro" id="IPR007296">
    <property type="entry name" value="DUF403"/>
</dbReference>
<reference evidence="2 3" key="1">
    <citation type="submission" date="2014-11" db="EMBL/GenBank/DDBJ databases">
        <title>Draft genome sequence of Kirrobacter mercurialis.</title>
        <authorList>
            <person name="Coil D.A."/>
            <person name="Eisen J.A."/>
        </authorList>
    </citation>
    <scope>NUCLEOTIDE SEQUENCE [LARGE SCALE GENOMIC DNA]</scope>
    <source>
        <strain evidence="2 3">Coronado</strain>
    </source>
</reference>
<name>A0A0B2C3M6_9SPHN</name>
<dbReference type="STRING" id="1572751.PK98_00910"/>
<dbReference type="OrthoDB" id="9803532at2"/>
<dbReference type="PANTHER" id="PTHR34595">
    <property type="entry name" value="BLR5612 PROTEIN"/>
    <property type="match status" value="1"/>
</dbReference>
<protein>
    <submittedName>
        <fullName evidence="2">A alpha-helical domain with a conserved ER moti</fullName>
    </submittedName>
</protein>
<organism evidence="2 3">
    <name type="scientific">Croceibacterium mercuriale</name>
    <dbReference type="NCBI Taxonomy" id="1572751"/>
    <lineage>
        <taxon>Bacteria</taxon>
        <taxon>Pseudomonadati</taxon>
        <taxon>Pseudomonadota</taxon>
        <taxon>Alphaproteobacteria</taxon>
        <taxon>Sphingomonadales</taxon>
        <taxon>Erythrobacteraceae</taxon>
        <taxon>Croceibacterium</taxon>
    </lineage>
</organism>
<accession>A0A0B2C3M6</accession>
<dbReference type="EMBL" id="JTDN01000001">
    <property type="protein sequence ID" value="KHL26626.1"/>
    <property type="molecule type" value="Genomic_DNA"/>
</dbReference>
<proteinExistence type="predicted"/>
<dbReference type="AlphaFoldDB" id="A0A0B2C3M6"/>
<comment type="caution">
    <text evidence="2">The sequence shown here is derived from an EMBL/GenBank/DDBJ whole genome shotgun (WGS) entry which is preliminary data.</text>
</comment>
<evidence type="ECO:0000313" key="2">
    <source>
        <dbReference type="EMBL" id="KHL26626.1"/>
    </source>
</evidence>